<evidence type="ECO:0000313" key="2">
    <source>
        <dbReference type="EMBL" id="ETI27046.1"/>
    </source>
</evidence>
<dbReference type="AlphaFoldDB" id="V9DK33"/>
<feature type="region of interest" description="Disordered" evidence="1">
    <location>
        <begin position="318"/>
        <end position="342"/>
    </location>
</feature>
<sequence>MPAVGEVIPPRPDQINKTESETYSITPVGDGRNWNPFKDTMFGGMGLKSASRGKRWPPAQEPLQAARRQMEFELGANLNQLSTRPSAEAENILTGARGPAGGGAKKRSESTGPLASKSKPMCRMDPLPARRSECFRCGHTFTLTSIKTTTTPDGGLVCKRCFKERKKATKKLGQHKGSHGHISTSAGAADERHTRESTDSGLGDECEGQRDGNDHARDEVSSSDGYAPEEMSSSDGSAADEVSSSNTCDSETSSGATLKTSPRPHTDGGEYEISRDEVTKLRRENARLRMQLADALDSYAASARREASLLRQLSRYEGAGEGAGEAQNHAEVKDDDEEREKE</sequence>
<proteinExistence type="predicted"/>
<name>V9DK33_9EURO</name>
<feature type="compositionally biased region" description="Basic residues" evidence="1">
    <location>
        <begin position="169"/>
        <end position="179"/>
    </location>
</feature>
<evidence type="ECO:0000256" key="1">
    <source>
        <dbReference type="SAM" id="MobiDB-lite"/>
    </source>
</evidence>
<protein>
    <submittedName>
        <fullName evidence="2">Uncharacterized protein</fullName>
    </submittedName>
</protein>
<feature type="compositionally biased region" description="Basic and acidic residues" evidence="1">
    <location>
        <begin position="189"/>
        <end position="198"/>
    </location>
</feature>
<dbReference type="GeneID" id="19988638"/>
<dbReference type="VEuPathDB" id="FungiDB:G647_10145"/>
<accession>V9DK33</accession>
<feature type="region of interest" description="Disordered" evidence="1">
    <location>
        <begin position="169"/>
        <end position="277"/>
    </location>
</feature>
<dbReference type="Proteomes" id="UP000030678">
    <property type="component" value="Unassembled WGS sequence"/>
</dbReference>
<feature type="compositionally biased region" description="Low complexity" evidence="1">
    <location>
        <begin position="243"/>
        <end position="254"/>
    </location>
</feature>
<feature type="compositionally biased region" description="Basic and acidic residues" evidence="1">
    <location>
        <begin position="264"/>
        <end position="277"/>
    </location>
</feature>
<feature type="compositionally biased region" description="Acidic residues" evidence="1">
    <location>
        <begin position="333"/>
        <end position="342"/>
    </location>
</feature>
<gene>
    <name evidence="2" type="ORF">G647_10145</name>
</gene>
<feature type="region of interest" description="Disordered" evidence="1">
    <location>
        <begin position="1"/>
        <end position="35"/>
    </location>
</feature>
<dbReference type="EMBL" id="KB822699">
    <property type="protein sequence ID" value="ETI27046.1"/>
    <property type="molecule type" value="Genomic_DNA"/>
</dbReference>
<reference evidence="2 3" key="1">
    <citation type="submission" date="2013-03" db="EMBL/GenBank/DDBJ databases">
        <title>The Genome Sequence of Cladophialophora carrionii CBS 160.54.</title>
        <authorList>
            <consortium name="The Broad Institute Genomics Platform"/>
            <person name="Cuomo C."/>
            <person name="de Hoog S."/>
            <person name="Gorbushina A."/>
            <person name="Walker B."/>
            <person name="Young S.K."/>
            <person name="Zeng Q."/>
            <person name="Gargeya S."/>
            <person name="Fitzgerald M."/>
            <person name="Haas B."/>
            <person name="Abouelleil A."/>
            <person name="Allen A.W."/>
            <person name="Alvarado L."/>
            <person name="Arachchi H.M."/>
            <person name="Berlin A.M."/>
            <person name="Chapman S.B."/>
            <person name="Gainer-Dewar J."/>
            <person name="Goldberg J."/>
            <person name="Griggs A."/>
            <person name="Gujja S."/>
            <person name="Hansen M."/>
            <person name="Howarth C."/>
            <person name="Imamovic A."/>
            <person name="Ireland A."/>
            <person name="Larimer J."/>
            <person name="McCowan C."/>
            <person name="Murphy C."/>
            <person name="Pearson M."/>
            <person name="Poon T.W."/>
            <person name="Priest M."/>
            <person name="Roberts A."/>
            <person name="Saif S."/>
            <person name="Shea T."/>
            <person name="Sisk P."/>
            <person name="Sykes S."/>
            <person name="Wortman J."/>
            <person name="Nusbaum C."/>
            <person name="Birren B."/>
        </authorList>
    </citation>
    <scope>NUCLEOTIDE SEQUENCE [LARGE SCALE GENOMIC DNA]</scope>
    <source>
        <strain evidence="2 3">CBS 160.54</strain>
    </source>
</reference>
<dbReference type="HOGENOM" id="CLU_811331_0_0_1"/>
<dbReference type="RefSeq" id="XP_008724359.1">
    <property type="nucleotide sequence ID" value="XM_008726137.1"/>
</dbReference>
<feature type="region of interest" description="Disordered" evidence="1">
    <location>
        <begin position="79"/>
        <end position="124"/>
    </location>
</feature>
<feature type="compositionally biased region" description="Basic and acidic residues" evidence="1">
    <location>
        <begin position="207"/>
        <end position="220"/>
    </location>
</feature>
<evidence type="ECO:0000313" key="3">
    <source>
        <dbReference type="Proteomes" id="UP000030678"/>
    </source>
</evidence>
<organism evidence="2 3">
    <name type="scientific">Cladophialophora carrionii CBS 160.54</name>
    <dbReference type="NCBI Taxonomy" id="1279043"/>
    <lineage>
        <taxon>Eukaryota</taxon>
        <taxon>Fungi</taxon>
        <taxon>Dikarya</taxon>
        <taxon>Ascomycota</taxon>
        <taxon>Pezizomycotina</taxon>
        <taxon>Eurotiomycetes</taxon>
        <taxon>Chaetothyriomycetidae</taxon>
        <taxon>Chaetothyriales</taxon>
        <taxon>Herpotrichiellaceae</taxon>
        <taxon>Cladophialophora</taxon>
    </lineage>
</organism>